<evidence type="ECO:0000256" key="6">
    <source>
        <dbReference type="ARBA" id="ARBA00030238"/>
    </source>
</evidence>
<dbReference type="Gene3D" id="2.60.40.1180">
    <property type="entry name" value="Golgi alpha-mannosidase II"/>
    <property type="match status" value="1"/>
</dbReference>
<dbReference type="InterPro" id="IPR017853">
    <property type="entry name" value="GH"/>
</dbReference>
<comment type="catalytic activity">
    <reaction evidence="1">
        <text>Endohydrolysis of (1-&gt;4)-alpha-D-glucosidic linkages in polysaccharides containing three or more (1-&gt;4)-alpha-linked D-glucose units.</text>
        <dbReference type="EC" id="3.2.1.1"/>
    </reaction>
</comment>
<dbReference type="Gene3D" id="3.20.20.80">
    <property type="entry name" value="Glycosidases"/>
    <property type="match status" value="1"/>
</dbReference>
<keyword evidence="5" id="KW-0326">Glycosidase</keyword>
<feature type="compositionally biased region" description="Low complexity" evidence="7">
    <location>
        <begin position="1"/>
        <end position="37"/>
    </location>
</feature>
<accession>A0A7R9TYK0</accession>
<feature type="compositionally biased region" description="Low complexity" evidence="7">
    <location>
        <begin position="275"/>
        <end position="284"/>
    </location>
</feature>
<dbReference type="EC" id="3.2.1.1" evidence="3"/>
<feature type="domain" description="Alpha-amylase C-terminal beta-sheet" evidence="9">
    <location>
        <begin position="981"/>
        <end position="1062"/>
    </location>
</feature>
<dbReference type="InterPro" id="IPR006047">
    <property type="entry name" value="GH13_cat_dom"/>
</dbReference>
<feature type="region of interest" description="Disordered" evidence="7">
    <location>
        <begin position="352"/>
        <end position="470"/>
    </location>
</feature>
<evidence type="ECO:0000256" key="4">
    <source>
        <dbReference type="ARBA" id="ARBA00022801"/>
    </source>
</evidence>
<feature type="compositionally biased region" description="Basic and acidic residues" evidence="7">
    <location>
        <begin position="608"/>
        <end position="625"/>
    </location>
</feature>
<evidence type="ECO:0000256" key="7">
    <source>
        <dbReference type="SAM" id="MobiDB-lite"/>
    </source>
</evidence>
<feature type="compositionally biased region" description="Polar residues" evidence="7">
    <location>
        <begin position="449"/>
        <end position="465"/>
    </location>
</feature>
<evidence type="ECO:0000313" key="10">
    <source>
        <dbReference type="EMBL" id="CAD8248298.1"/>
    </source>
</evidence>
<dbReference type="EMBL" id="HBDY01014696">
    <property type="protein sequence ID" value="CAD8248298.1"/>
    <property type="molecule type" value="Transcribed_RNA"/>
</dbReference>
<gene>
    <name evidence="10" type="ORF">MPUS1402_LOCUS11143</name>
</gene>
<dbReference type="Pfam" id="PF00128">
    <property type="entry name" value="Alpha-amylase"/>
    <property type="match status" value="1"/>
</dbReference>
<dbReference type="GO" id="GO:0005975">
    <property type="term" value="P:carbohydrate metabolic process"/>
    <property type="evidence" value="ECO:0007669"/>
    <property type="project" value="InterPro"/>
</dbReference>
<feature type="compositionally biased region" description="Low complexity" evidence="7">
    <location>
        <begin position="353"/>
        <end position="366"/>
    </location>
</feature>
<dbReference type="SMART" id="SM00642">
    <property type="entry name" value="Aamy"/>
    <property type="match status" value="1"/>
</dbReference>
<dbReference type="AlphaFoldDB" id="A0A7R9TYK0"/>
<dbReference type="SUPFAM" id="SSF51445">
    <property type="entry name" value="(Trans)glycosidases"/>
    <property type="match status" value="1"/>
</dbReference>
<evidence type="ECO:0000256" key="2">
    <source>
        <dbReference type="ARBA" id="ARBA00008061"/>
    </source>
</evidence>
<dbReference type="PANTHER" id="PTHR43447">
    <property type="entry name" value="ALPHA-AMYLASE"/>
    <property type="match status" value="1"/>
</dbReference>
<feature type="region of interest" description="Disordered" evidence="7">
    <location>
        <begin position="235"/>
        <end position="339"/>
    </location>
</feature>
<dbReference type="InterPro" id="IPR013780">
    <property type="entry name" value="Glyco_hydro_b"/>
</dbReference>
<organism evidence="10">
    <name type="scientific">Micromonas pusilla</name>
    <name type="common">Picoplanktonic green alga</name>
    <name type="synonym">Chromulina pusilla</name>
    <dbReference type="NCBI Taxonomy" id="38833"/>
    <lineage>
        <taxon>Eukaryota</taxon>
        <taxon>Viridiplantae</taxon>
        <taxon>Chlorophyta</taxon>
        <taxon>Mamiellophyceae</taxon>
        <taxon>Mamiellales</taxon>
        <taxon>Mamiellaceae</taxon>
        <taxon>Micromonas</taxon>
    </lineage>
</organism>
<dbReference type="SMART" id="SM00810">
    <property type="entry name" value="Alpha-amyl_C2"/>
    <property type="match status" value="1"/>
</dbReference>
<feature type="region of interest" description="Disordered" evidence="7">
    <location>
        <begin position="596"/>
        <end position="636"/>
    </location>
</feature>
<dbReference type="Pfam" id="PF07821">
    <property type="entry name" value="Alpha-amyl_C2"/>
    <property type="match status" value="1"/>
</dbReference>
<protein>
    <recommendedName>
        <fullName evidence="3">alpha-amylase</fullName>
        <ecNumber evidence="3">3.2.1.1</ecNumber>
    </recommendedName>
    <alternativeName>
        <fullName evidence="6">1,4-alpha-D-glucan glucanohydrolase</fullName>
    </alternativeName>
</protein>
<keyword evidence="4" id="KW-0378">Hydrolase</keyword>
<dbReference type="InterPro" id="IPR012850">
    <property type="entry name" value="A-amylase_bs_C"/>
</dbReference>
<feature type="domain" description="Glycosyl hydrolase family 13 catalytic" evidence="8">
    <location>
        <begin position="650"/>
        <end position="980"/>
    </location>
</feature>
<feature type="compositionally biased region" description="Basic and acidic residues" evidence="7">
    <location>
        <begin position="235"/>
        <end position="248"/>
    </location>
</feature>
<evidence type="ECO:0000256" key="1">
    <source>
        <dbReference type="ARBA" id="ARBA00000548"/>
    </source>
</evidence>
<evidence type="ECO:0000256" key="3">
    <source>
        <dbReference type="ARBA" id="ARBA00012595"/>
    </source>
</evidence>
<evidence type="ECO:0000256" key="5">
    <source>
        <dbReference type="ARBA" id="ARBA00023295"/>
    </source>
</evidence>
<dbReference type="GO" id="GO:0005509">
    <property type="term" value="F:calcium ion binding"/>
    <property type="evidence" value="ECO:0007669"/>
    <property type="project" value="InterPro"/>
</dbReference>
<feature type="compositionally biased region" description="Pro residues" evidence="7">
    <location>
        <begin position="627"/>
        <end position="636"/>
    </location>
</feature>
<feature type="compositionally biased region" description="Acidic residues" evidence="7">
    <location>
        <begin position="397"/>
        <end position="407"/>
    </location>
</feature>
<dbReference type="SUPFAM" id="SSF51011">
    <property type="entry name" value="Glycosyl hydrolase domain"/>
    <property type="match status" value="1"/>
</dbReference>
<feature type="compositionally biased region" description="Low complexity" evidence="7">
    <location>
        <begin position="57"/>
        <end position="67"/>
    </location>
</feature>
<proteinExistence type="inferred from homology"/>
<name>A0A7R9TYK0_MICPS</name>
<evidence type="ECO:0000259" key="8">
    <source>
        <dbReference type="SMART" id="SM00642"/>
    </source>
</evidence>
<evidence type="ECO:0000259" key="9">
    <source>
        <dbReference type="SMART" id="SM00810"/>
    </source>
</evidence>
<dbReference type="GO" id="GO:0004556">
    <property type="term" value="F:alpha-amylase activity"/>
    <property type="evidence" value="ECO:0007669"/>
    <property type="project" value="UniProtKB-EC"/>
</dbReference>
<feature type="region of interest" description="Disordered" evidence="7">
    <location>
        <begin position="1"/>
        <end position="78"/>
    </location>
</feature>
<dbReference type="CDD" id="cd11314">
    <property type="entry name" value="AmyAc_arch_bac_plant_AmyA"/>
    <property type="match status" value="1"/>
</dbReference>
<feature type="compositionally biased region" description="Basic residues" evidence="7">
    <location>
        <begin position="39"/>
        <end position="56"/>
    </location>
</feature>
<comment type="similarity">
    <text evidence="2">Belongs to the glycosyl hydrolase 13 family.</text>
</comment>
<reference evidence="10" key="1">
    <citation type="submission" date="2021-01" db="EMBL/GenBank/DDBJ databases">
        <authorList>
            <person name="Corre E."/>
            <person name="Pelletier E."/>
            <person name="Niang G."/>
            <person name="Scheremetjew M."/>
            <person name="Finn R."/>
            <person name="Kale V."/>
            <person name="Holt S."/>
            <person name="Cochrane G."/>
            <person name="Meng A."/>
            <person name="Brown T."/>
            <person name="Cohen L."/>
        </authorList>
    </citation>
    <scope>NUCLEOTIDE SEQUENCE</scope>
    <source>
        <strain evidence="10">RCC1614</strain>
    </source>
</reference>
<sequence>MSSAAGAMSGASGQAIASAPGRDASARGGARGSLASSKHSARGRAGRHHPARKTSTRRATSSTTPRAHNGDDPSHVPRAVFSEQDAWTRADGADDATAVAVENPRDSDVTVVRCVGFDHFGGLANLTTALSTYDLDIKAAFIRPENEASDVPDIFHVVSNANGSRLTDEELEGLASHMRRSLSVDDVQVLDASYSSAHGGVEYAAHARDEEEGTSGTYFDAEGARAMAESWHVVDTRDDDDDTRHELGRSSIPVVSSDDIPSYSFFNDDNGDFGGAAATEGGFEVSYRGQEPEPQQTRSTSSWDDPGSWGGGAATTSDRDEHPDLSWHGGSYDDPAASLDEDGLSAAAASWNGTTVTDNGGTTYWTPPNEDAATTGAAREDLSWNSSWGGGGGGDHDDVDASLDDDGLSSAANAWNHQLDSSPPAVSHEPRRDQDFSWNAPAAPAPEESTYSTPTPYGAQSTDGANGSAIPADPASVLSAQLRVAAAEMAAAAAHFVALERQRAAATNPAEMDRLQAPRMEAQAALESRMTAMRGMLAERDAMRNRALGITTEDELDALASPPSFDWSPAPAATPRPYESPAAVIARPYEAPLPMPDAIKMPTFEPPALKERKEEKKKKEEKKTEALPPPPPPLDVPIPAPVTPMGTGDEVMLQGFNWESCKPGNWFNMLSGEARAIKDAGFSSVWLPPPTKSVSDQGYLPSDLYDLNSFYGSQGDLQRCIAELKNHGICPVADIVINHRCAEAKDDAGRWNIFTGRMAWDQRAVTTDNPEFGGQGHAGTGENYGPAPNIDHTQDWVRNDLKEWLRWMRDDIGFGGWRFDFVKGYAGNFTGEYVADSAPRVSVGEHWVACNYNGGDLEYDQNSHRQSTYDWCDSTGGNTAAFDFTTKGILQEAVRNKQYWRMIDHDGHPTGFLGKWPTHAVTFLENHDTGSTLQHWPFPTDKLQEGYAYILTHPGTPTVFYDHWKDGGLRDMIEELIATRRENEINCNAAVHIERAEDGCYAAHIGSPRQHVERGLCDEVDMSRRSICMKLGPGDWSPNHTNVGNTKWKLRASGDGWAVWENEQFL</sequence>